<sequence length="113" mass="13104">MVLSYDPPFQREIWLEEIRDVASSETEGLCEDGLGSPSCDPDVTVLSFRLYHPDGHHRSKNPFVMKSSKNRLNQETRWPAAILFAFFYAQRRVLNEASHELVGYYNLTLHTCR</sequence>
<name>A0A448WFA1_9PLAT</name>
<accession>A0A448WFA1</accession>
<keyword evidence="2" id="KW-1185">Reference proteome</keyword>
<organism evidence="1 2">
    <name type="scientific">Protopolystoma xenopodis</name>
    <dbReference type="NCBI Taxonomy" id="117903"/>
    <lineage>
        <taxon>Eukaryota</taxon>
        <taxon>Metazoa</taxon>
        <taxon>Spiralia</taxon>
        <taxon>Lophotrochozoa</taxon>
        <taxon>Platyhelminthes</taxon>
        <taxon>Monogenea</taxon>
        <taxon>Polyopisthocotylea</taxon>
        <taxon>Polystomatidea</taxon>
        <taxon>Polystomatidae</taxon>
        <taxon>Protopolystoma</taxon>
    </lineage>
</organism>
<protein>
    <submittedName>
        <fullName evidence="1">Uncharacterized protein</fullName>
    </submittedName>
</protein>
<reference evidence="1" key="1">
    <citation type="submission" date="2018-11" db="EMBL/GenBank/DDBJ databases">
        <authorList>
            <consortium name="Pathogen Informatics"/>
        </authorList>
    </citation>
    <scope>NUCLEOTIDE SEQUENCE</scope>
</reference>
<comment type="caution">
    <text evidence="1">The sequence shown here is derived from an EMBL/GenBank/DDBJ whole genome shotgun (WGS) entry which is preliminary data.</text>
</comment>
<dbReference type="AlphaFoldDB" id="A0A448WFA1"/>
<dbReference type="EMBL" id="CAAALY010008567">
    <property type="protein sequence ID" value="VEL10283.1"/>
    <property type="molecule type" value="Genomic_DNA"/>
</dbReference>
<evidence type="ECO:0000313" key="2">
    <source>
        <dbReference type="Proteomes" id="UP000784294"/>
    </source>
</evidence>
<dbReference type="Proteomes" id="UP000784294">
    <property type="component" value="Unassembled WGS sequence"/>
</dbReference>
<proteinExistence type="predicted"/>
<gene>
    <name evidence="1" type="ORF">PXEA_LOCUS3723</name>
</gene>
<evidence type="ECO:0000313" key="1">
    <source>
        <dbReference type="EMBL" id="VEL10283.1"/>
    </source>
</evidence>